<comment type="caution">
    <text evidence="3">The sequence shown here is derived from an EMBL/GenBank/DDBJ whole genome shotgun (WGS) entry which is preliminary data.</text>
</comment>
<dbReference type="Pfam" id="PF13905">
    <property type="entry name" value="Thioredoxin_8"/>
    <property type="match status" value="1"/>
</dbReference>
<dbReference type="SUPFAM" id="SSF52833">
    <property type="entry name" value="Thioredoxin-like"/>
    <property type="match status" value="1"/>
</dbReference>
<feature type="domain" description="Thioredoxin" evidence="2">
    <location>
        <begin position="1"/>
        <end position="166"/>
    </location>
</feature>
<gene>
    <name evidence="3" type="ORF">FisN_17Hh146</name>
</gene>
<keyword evidence="1" id="KW-0812">Transmembrane</keyword>
<dbReference type="PANTHER" id="PTHR46472">
    <property type="entry name" value="NUCLEOREDOXIN"/>
    <property type="match status" value="1"/>
</dbReference>
<keyword evidence="1" id="KW-0472">Membrane</keyword>
<reference evidence="3 4" key="1">
    <citation type="journal article" date="2015" name="Plant Cell">
        <title>Oil accumulation by the oleaginous diatom Fistulifera solaris as revealed by the genome and transcriptome.</title>
        <authorList>
            <person name="Tanaka T."/>
            <person name="Maeda Y."/>
            <person name="Veluchamy A."/>
            <person name="Tanaka M."/>
            <person name="Abida H."/>
            <person name="Marechal E."/>
            <person name="Bowler C."/>
            <person name="Muto M."/>
            <person name="Sunaga Y."/>
            <person name="Tanaka M."/>
            <person name="Yoshino T."/>
            <person name="Taniguchi T."/>
            <person name="Fukuda Y."/>
            <person name="Nemoto M."/>
            <person name="Matsumoto M."/>
            <person name="Wong P.S."/>
            <person name="Aburatani S."/>
            <person name="Fujibuchi W."/>
        </authorList>
    </citation>
    <scope>NUCLEOTIDE SEQUENCE [LARGE SCALE GENOMIC DNA]</scope>
    <source>
        <strain evidence="3 4">JPCC DA0580</strain>
    </source>
</reference>
<dbReference type="PROSITE" id="PS00194">
    <property type="entry name" value="THIOREDOXIN_1"/>
    <property type="match status" value="1"/>
</dbReference>
<dbReference type="GO" id="GO:0031397">
    <property type="term" value="P:negative regulation of protein ubiquitination"/>
    <property type="evidence" value="ECO:0007669"/>
    <property type="project" value="TreeGrafter"/>
</dbReference>
<dbReference type="InterPro" id="IPR012336">
    <property type="entry name" value="Thioredoxin-like_fold"/>
</dbReference>
<dbReference type="InterPro" id="IPR017937">
    <property type="entry name" value="Thioredoxin_CS"/>
</dbReference>
<dbReference type="PROSITE" id="PS51352">
    <property type="entry name" value="THIOREDOXIN_2"/>
    <property type="match status" value="1"/>
</dbReference>
<feature type="transmembrane region" description="Helical" evidence="1">
    <location>
        <begin position="185"/>
        <end position="207"/>
    </location>
</feature>
<evidence type="ECO:0000256" key="1">
    <source>
        <dbReference type="SAM" id="Phobius"/>
    </source>
</evidence>
<dbReference type="AlphaFoldDB" id="A0A1Z5JGU4"/>
<keyword evidence="4" id="KW-1185">Reference proteome</keyword>
<dbReference type="InterPro" id="IPR036249">
    <property type="entry name" value="Thioredoxin-like_sf"/>
</dbReference>
<dbReference type="InterPro" id="IPR013766">
    <property type="entry name" value="Thioredoxin_domain"/>
</dbReference>
<dbReference type="GO" id="GO:0004791">
    <property type="term" value="F:thioredoxin-disulfide reductase (NADPH) activity"/>
    <property type="evidence" value="ECO:0007669"/>
    <property type="project" value="TreeGrafter"/>
</dbReference>
<evidence type="ECO:0000259" key="2">
    <source>
        <dbReference type="PROSITE" id="PS51352"/>
    </source>
</evidence>
<evidence type="ECO:0000313" key="3">
    <source>
        <dbReference type="EMBL" id="GAX13214.1"/>
    </source>
</evidence>
<keyword evidence="1" id="KW-1133">Transmembrane helix</keyword>
<dbReference type="OrthoDB" id="409136at2759"/>
<organism evidence="3 4">
    <name type="scientific">Fistulifera solaris</name>
    <name type="common">Oleaginous diatom</name>
    <dbReference type="NCBI Taxonomy" id="1519565"/>
    <lineage>
        <taxon>Eukaryota</taxon>
        <taxon>Sar</taxon>
        <taxon>Stramenopiles</taxon>
        <taxon>Ochrophyta</taxon>
        <taxon>Bacillariophyta</taxon>
        <taxon>Bacillariophyceae</taxon>
        <taxon>Bacillariophycidae</taxon>
        <taxon>Naviculales</taxon>
        <taxon>Naviculaceae</taxon>
        <taxon>Fistulifera</taxon>
    </lineage>
</organism>
<protein>
    <recommendedName>
        <fullName evidence="2">Thioredoxin domain-containing protein</fullName>
    </recommendedName>
</protein>
<dbReference type="PANTHER" id="PTHR46472:SF1">
    <property type="entry name" value="NUCLEOREDOXIN"/>
    <property type="match status" value="1"/>
</dbReference>
<dbReference type="Proteomes" id="UP000198406">
    <property type="component" value="Unassembled WGS sequence"/>
</dbReference>
<name>A0A1Z5JGU4_FISSO</name>
<dbReference type="Gene3D" id="3.40.30.10">
    <property type="entry name" value="Glutaredoxin"/>
    <property type="match status" value="1"/>
</dbReference>
<evidence type="ECO:0000313" key="4">
    <source>
        <dbReference type="Proteomes" id="UP000198406"/>
    </source>
</evidence>
<proteinExistence type="predicted"/>
<dbReference type="GO" id="GO:0005634">
    <property type="term" value="C:nucleus"/>
    <property type="evidence" value="ECO:0007669"/>
    <property type="project" value="TreeGrafter"/>
</dbReference>
<dbReference type="EMBL" id="BDSP01000061">
    <property type="protein sequence ID" value="GAX13214.1"/>
    <property type="molecule type" value="Genomic_DNA"/>
</dbReference>
<dbReference type="GO" id="GO:0030178">
    <property type="term" value="P:negative regulation of Wnt signaling pathway"/>
    <property type="evidence" value="ECO:0007669"/>
    <property type="project" value="TreeGrafter"/>
</dbReference>
<accession>A0A1Z5JGU4</accession>
<sequence length="229" mass="25381">MSNANTPTLDTLLGPQLFAGGRTKKSNAFVSKSTKEIIRDKDFVLLYFSASWCPPCQAFSPVLIDFYDRYAGAFKLEIVYVSSDRSLNEFNDYYGKMPWAAIPTDSGAAKIKSELASKLQIRGIPALIVLDAKSGLFVTADTREQIQSLKITDAAAAKQLVDSWKNTERLTLEEGAQKQSGGRSLLVQLLLTILKNPMYIFGLLYFAKVAMRKFKEITGDSGEDVNKEL</sequence>
<dbReference type="InParanoid" id="A0A1Z5JGU4"/>